<feature type="compositionally biased region" description="Gly residues" evidence="1">
    <location>
        <begin position="254"/>
        <end position="276"/>
    </location>
</feature>
<name>A0A6J2TTH1_DROLE</name>
<feature type="region of interest" description="Disordered" evidence="1">
    <location>
        <begin position="584"/>
        <end position="606"/>
    </location>
</feature>
<feature type="region of interest" description="Disordered" evidence="1">
    <location>
        <begin position="121"/>
        <end position="166"/>
    </location>
</feature>
<feature type="compositionally biased region" description="Polar residues" evidence="1">
    <location>
        <begin position="342"/>
        <end position="356"/>
    </location>
</feature>
<evidence type="ECO:0000256" key="1">
    <source>
        <dbReference type="SAM" id="MobiDB-lite"/>
    </source>
</evidence>
<dbReference type="GO" id="GO:0005829">
    <property type="term" value="C:cytosol"/>
    <property type="evidence" value="ECO:0007669"/>
    <property type="project" value="TreeGrafter"/>
</dbReference>
<dbReference type="PANTHER" id="PTHR14445:SF36">
    <property type="entry name" value="FI03272P-RELATED"/>
    <property type="match status" value="1"/>
</dbReference>
<gene>
    <name evidence="4 5" type="primary">LOC115627735</name>
</gene>
<protein>
    <submittedName>
        <fullName evidence="4 5">GIGYF family protein CG11148</fullName>
    </submittedName>
</protein>
<feature type="region of interest" description="Disordered" evidence="1">
    <location>
        <begin position="1552"/>
        <end position="1589"/>
    </location>
</feature>
<dbReference type="PANTHER" id="PTHR14445">
    <property type="entry name" value="GRB10 INTERACTING GYF PROTEIN"/>
    <property type="match status" value="1"/>
</dbReference>
<keyword evidence="3" id="KW-1185">Reference proteome</keyword>
<feature type="region of interest" description="Disordered" evidence="1">
    <location>
        <begin position="319"/>
        <end position="515"/>
    </location>
</feature>
<feature type="region of interest" description="Disordered" evidence="1">
    <location>
        <begin position="1"/>
        <end position="73"/>
    </location>
</feature>
<evidence type="ECO:0000313" key="3">
    <source>
        <dbReference type="Proteomes" id="UP000504634"/>
    </source>
</evidence>
<evidence type="ECO:0000313" key="4">
    <source>
        <dbReference type="RefSeq" id="XP_030379364.1"/>
    </source>
</evidence>
<feature type="compositionally biased region" description="Gly residues" evidence="1">
    <location>
        <begin position="27"/>
        <end position="43"/>
    </location>
</feature>
<feature type="compositionally biased region" description="Low complexity" evidence="1">
    <location>
        <begin position="499"/>
        <end position="515"/>
    </location>
</feature>
<feature type="compositionally biased region" description="Basic and acidic residues" evidence="1">
    <location>
        <begin position="1135"/>
        <end position="1189"/>
    </location>
</feature>
<dbReference type="InterPro" id="IPR035445">
    <property type="entry name" value="GYF-like_dom_sf"/>
</dbReference>
<feature type="region of interest" description="Disordered" evidence="1">
    <location>
        <begin position="938"/>
        <end position="964"/>
    </location>
</feature>
<dbReference type="CTD" id="43842"/>
<evidence type="ECO:0000259" key="2">
    <source>
        <dbReference type="PROSITE" id="PS50829"/>
    </source>
</evidence>
<sequence>MTDSMKFGPEWLRNMSAEPSSASNNVAGGGVGSGGASGSGGGTANSSSYSAHNSNSGSTGGSSNSNSGGLTPAARNMFPEYRYGREEMLSLFDRSCSLPQILPTFKKLFIDKVQYPLALTPSSEDDVNSQAPTASSSRPAWLQRSTGGFGTVSRGAGRGGAVDRGRMRGKSVYHPIFQRPSTLYDDGLPGASMKPERNWTERNGTGDTSTLGAAAGGLGMDWNGTPSSSPRKEFSSHHRNMENWRRNRSEDGSGDGPTGSGVSGTDGWRSGGGNGGFANSNHRWGRSTSWRDEEPVQGAGLEVSGFVGGVNIQRSFSTIGTVGPERSGGNNKMATGAPSGRQMVSKNNQSWSSANVSGPDAEDNLPEWAMENPSEVGGTFDASGAFHGESGDDEGHKIENQSRNQSDSNVLDASSKEASDGLAATDDGNPKTSFDVELSTADTSSNSLSEPPHSVTPNSNKVKPPEHHPPNIASVNKDSSEAIKKSEETKLSGGLPSDAPAARPRPTTPELATTAHAVRRAGVHNDISDRFKDVVVEVEKLLDDEQKLQNQNDCFSDGPPIVPVTAGGIGGRFTELPVLSAMNIKPNSGLEPSRQQPQHPDAAAPNSVLGELGHQLAMQQHLHQQQHINPTVVLPPHVMNANPNDLWFYRDPQSNVQGPFSAIEMTEWYRAGYFNENLSVRRFSDSRFRPLGELIKLCHGNMPFTHSHLLPSPVDLDAIPLTPNKPIPLSLNDQQPQLPHPRNDDQLKANVTAAADSLADGLKGHGMNHMDLSHNLTLRFQMMQEQYIQHQEYQIHAELSKNECFQRMTAGEREALVRRKVQTLVLPEYLSSLSGLGNSLAALNPVACGQLNDAIVEQTKKQQQQQLFAGGNGDQQQRQAGNFLEADDFILKTQMMHQQAQAQEQGHQQEPVPQMQMMSDEANKLNIMNEYNLRMLLRGGPSAGNSAAPQPQPKPNSNDYINDSPLLSAQSLMMPMWMPQQPQQQPQPQPQNLLVAQQQQQLQAGQPWCAPTGQLVGLPNKGLAGTLWDVSALEEEQNQQLLQQKRQLNMNDNNSNNLGFEAAAQTRNNQRQPKDVAALMGQPQGAMPDIEQQQHQAGSNARKEDHAQQQNNHSKQTVNKPQQQISAHKQQTKQSEVKVSEEERRREQAEEKRRLKEERKRQQMEEEKRRALQAEEERYRQMQEEKERQQQIQAQRRKALLGNAPGAGNTSTTPKSSVGSKSELSSRSSSSIAPWSLQAPSPSTTGPGLAEIQKAERRERRADQQRQQEQLDKQMRAAAAAADASDALLKWQASPSPAPVMSLAEIQAEEAKRLSLELLEQQRRRELEQQQQAVLSASLGVGSGLSNIWSNTKAWTTTGNSVVSAHITGFWDEPSTFGSPAGSAAAVVAAGLHGAQKPQAKGAVSPATRNIRKSQTVPTMQNALAKNAAPSKAVASAQPVQQDKQGKAAPSKPPKAADDKKANAKGQQGNDAAANSKVSEYENEFTSWCMKSLANMSAKVDVPTFVTFLQDLEAPYEVKDYVRIYLGEGKESSDFAKQFLERRSKYKNLQRAQNAHNDDMCKPAPAITPSGNDNSDSKNKQKKVKKNKMTKMDARILGFSVTAAEGRINVGVRDYGDGP</sequence>
<feature type="compositionally biased region" description="Basic and acidic residues" evidence="1">
    <location>
        <begin position="389"/>
        <end position="400"/>
    </location>
</feature>
<dbReference type="RefSeq" id="XP_030379364.1">
    <property type="nucleotide sequence ID" value="XM_030523504.1"/>
</dbReference>
<dbReference type="CDD" id="cd00072">
    <property type="entry name" value="GYF"/>
    <property type="match status" value="1"/>
</dbReference>
<feature type="domain" description="GYF" evidence="2">
    <location>
        <begin position="644"/>
        <end position="692"/>
    </location>
</feature>
<dbReference type="InterPro" id="IPR003169">
    <property type="entry name" value="GYF"/>
</dbReference>
<feature type="compositionally biased region" description="Polar residues" evidence="1">
    <location>
        <begin position="943"/>
        <end position="964"/>
    </location>
</feature>
<proteinExistence type="predicted"/>
<feature type="compositionally biased region" description="Basic and acidic residues" evidence="1">
    <location>
        <begin position="230"/>
        <end position="251"/>
    </location>
</feature>
<reference evidence="4 5" key="1">
    <citation type="submission" date="2025-04" db="UniProtKB">
        <authorList>
            <consortium name="RefSeq"/>
        </authorList>
    </citation>
    <scope>IDENTIFICATION</scope>
    <source>
        <strain evidence="4 5">11010-0011.00</strain>
        <tissue evidence="4 5">Whole body</tissue>
    </source>
</reference>
<dbReference type="GeneID" id="115627735"/>
<dbReference type="SUPFAM" id="SSF55277">
    <property type="entry name" value="GYF domain"/>
    <property type="match status" value="1"/>
</dbReference>
<feature type="compositionally biased region" description="Polar residues" evidence="1">
    <location>
        <begin position="1108"/>
        <end position="1129"/>
    </location>
</feature>
<dbReference type="InterPro" id="IPR051640">
    <property type="entry name" value="GRB10-interact_GYF"/>
</dbReference>
<feature type="compositionally biased region" description="Basic residues" evidence="1">
    <location>
        <begin position="1580"/>
        <end position="1589"/>
    </location>
</feature>
<feature type="compositionally biased region" description="Polar residues" evidence="1">
    <location>
        <begin position="440"/>
        <end position="461"/>
    </location>
</feature>
<feature type="compositionally biased region" description="Basic and acidic residues" evidence="1">
    <location>
        <begin position="478"/>
        <end position="490"/>
    </location>
</feature>
<dbReference type="Proteomes" id="UP000504634">
    <property type="component" value="Unplaced"/>
</dbReference>
<evidence type="ECO:0000313" key="5">
    <source>
        <dbReference type="RefSeq" id="XP_030379365.1"/>
    </source>
</evidence>
<dbReference type="PROSITE" id="PS50829">
    <property type="entry name" value="GYF"/>
    <property type="match status" value="1"/>
</dbReference>
<feature type="compositionally biased region" description="Polar residues" evidence="1">
    <location>
        <begin position="128"/>
        <end position="138"/>
    </location>
</feature>
<feature type="region of interest" description="Disordered" evidence="1">
    <location>
        <begin position="1090"/>
        <end position="1273"/>
    </location>
</feature>
<dbReference type="OrthoDB" id="48509at2759"/>
<feature type="compositionally biased region" description="Basic and acidic residues" evidence="1">
    <location>
        <begin position="1253"/>
        <end position="1273"/>
    </location>
</feature>
<dbReference type="RefSeq" id="XP_030379365.1">
    <property type="nucleotide sequence ID" value="XM_030523505.1"/>
</dbReference>
<dbReference type="Pfam" id="PF02213">
    <property type="entry name" value="GYF"/>
    <property type="match status" value="1"/>
</dbReference>
<feature type="region of interest" description="Disordered" evidence="1">
    <location>
        <begin position="1424"/>
        <end position="1477"/>
    </location>
</feature>
<feature type="region of interest" description="Disordered" evidence="1">
    <location>
        <begin position="1395"/>
        <end position="1414"/>
    </location>
</feature>
<dbReference type="SMART" id="SM00444">
    <property type="entry name" value="GYF"/>
    <property type="match status" value="1"/>
</dbReference>
<dbReference type="Gene3D" id="3.30.1490.40">
    <property type="match status" value="1"/>
</dbReference>
<organism evidence="3 4">
    <name type="scientific">Drosophila lebanonensis</name>
    <name type="common">Fruit fly</name>
    <name type="synonym">Scaptodrosophila lebanonensis</name>
    <dbReference type="NCBI Taxonomy" id="7225"/>
    <lineage>
        <taxon>Eukaryota</taxon>
        <taxon>Metazoa</taxon>
        <taxon>Ecdysozoa</taxon>
        <taxon>Arthropoda</taxon>
        <taxon>Hexapoda</taxon>
        <taxon>Insecta</taxon>
        <taxon>Pterygota</taxon>
        <taxon>Neoptera</taxon>
        <taxon>Endopterygota</taxon>
        <taxon>Diptera</taxon>
        <taxon>Brachycera</taxon>
        <taxon>Muscomorpha</taxon>
        <taxon>Ephydroidea</taxon>
        <taxon>Drosophilidae</taxon>
        <taxon>Scaptodrosophila</taxon>
    </lineage>
</organism>
<feature type="region of interest" description="Disordered" evidence="1">
    <location>
        <begin position="979"/>
        <end position="998"/>
    </location>
</feature>
<feature type="compositionally biased region" description="Low complexity" evidence="1">
    <location>
        <begin position="44"/>
        <end position="69"/>
    </location>
</feature>
<accession>A0A6J2TTH1</accession>
<feature type="region of interest" description="Disordered" evidence="1">
    <location>
        <begin position="184"/>
        <end position="296"/>
    </location>
</feature>
<feature type="compositionally biased region" description="Low complexity" evidence="1">
    <location>
        <begin position="1216"/>
        <end position="1236"/>
    </location>
</feature>
<feature type="compositionally biased region" description="Polar residues" evidence="1">
    <location>
        <begin position="401"/>
        <end position="412"/>
    </location>
</feature>